<dbReference type="AlphaFoldDB" id="G3IK79"/>
<proteinExistence type="predicted"/>
<reference evidence="2" key="1">
    <citation type="journal article" date="2011" name="Nat. Biotechnol.">
        <title>The genomic sequence of the Chinese hamster ovary (CHO)-K1 cell line.</title>
        <authorList>
            <person name="Xu X."/>
            <person name="Nagarajan H."/>
            <person name="Lewis N.E."/>
            <person name="Pan S."/>
            <person name="Cai Z."/>
            <person name="Liu X."/>
            <person name="Chen W."/>
            <person name="Xie M."/>
            <person name="Wang W."/>
            <person name="Hammond S."/>
            <person name="Andersen M.R."/>
            <person name="Neff N."/>
            <person name="Passarelli B."/>
            <person name="Koh W."/>
            <person name="Fan H.C."/>
            <person name="Wang J."/>
            <person name="Gui Y."/>
            <person name="Lee K.H."/>
            <person name="Betenbaugh M.J."/>
            <person name="Quake S.R."/>
            <person name="Famili I."/>
            <person name="Palsson B.O."/>
            <person name="Wang J."/>
        </authorList>
    </citation>
    <scope>NUCLEOTIDE SEQUENCE [LARGE SCALE GENOMIC DNA]</scope>
    <source>
        <strain evidence="2">CHO K1 cell line</strain>
    </source>
</reference>
<accession>G3IK79</accession>
<gene>
    <name evidence="1" type="ORF">I79_024274</name>
</gene>
<dbReference type="InParanoid" id="G3IK79"/>
<evidence type="ECO:0000313" key="2">
    <source>
        <dbReference type="Proteomes" id="UP000001075"/>
    </source>
</evidence>
<name>G3IK79_CRIGR</name>
<dbReference type="Proteomes" id="UP000001075">
    <property type="component" value="Unassembled WGS sequence"/>
</dbReference>
<dbReference type="EMBL" id="JH003520">
    <property type="protein sequence ID" value="EGW11168.1"/>
    <property type="molecule type" value="Genomic_DNA"/>
</dbReference>
<protein>
    <submittedName>
        <fullName evidence="1">Uncharacterized protein</fullName>
    </submittedName>
</protein>
<sequence length="54" mass="5633">MDIVSSSPLSARLCVHGSAELSVLIRDSFGGGQWAVGGGQRRNLQPINLKTPGV</sequence>
<organism evidence="1 2">
    <name type="scientific">Cricetulus griseus</name>
    <name type="common">Chinese hamster</name>
    <name type="synonym">Cricetulus barabensis griseus</name>
    <dbReference type="NCBI Taxonomy" id="10029"/>
    <lineage>
        <taxon>Eukaryota</taxon>
        <taxon>Metazoa</taxon>
        <taxon>Chordata</taxon>
        <taxon>Craniata</taxon>
        <taxon>Vertebrata</taxon>
        <taxon>Euteleostomi</taxon>
        <taxon>Mammalia</taxon>
        <taxon>Eutheria</taxon>
        <taxon>Euarchontoglires</taxon>
        <taxon>Glires</taxon>
        <taxon>Rodentia</taxon>
        <taxon>Myomorpha</taxon>
        <taxon>Muroidea</taxon>
        <taxon>Cricetidae</taxon>
        <taxon>Cricetinae</taxon>
        <taxon>Cricetulus</taxon>
    </lineage>
</organism>
<evidence type="ECO:0000313" key="1">
    <source>
        <dbReference type="EMBL" id="EGW11168.1"/>
    </source>
</evidence>